<organism evidence="8 9">
    <name type="scientific">Paenibacillus roseopurpureus</name>
    <dbReference type="NCBI Taxonomy" id="2918901"/>
    <lineage>
        <taxon>Bacteria</taxon>
        <taxon>Bacillati</taxon>
        <taxon>Bacillota</taxon>
        <taxon>Bacilli</taxon>
        <taxon>Bacillales</taxon>
        <taxon>Paenibacillaceae</taxon>
        <taxon>Paenibacillus</taxon>
    </lineage>
</organism>
<dbReference type="EMBL" id="CP130319">
    <property type="protein sequence ID" value="WNR43461.1"/>
    <property type="molecule type" value="Genomic_DNA"/>
</dbReference>
<gene>
    <name evidence="8" type="ORF">MJB10_20470</name>
</gene>
<dbReference type="GO" id="GO:0005975">
    <property type="term" value="P:carbohydrate metabolic process"/>
    <property type="evidence" value="ECO:0007669"/>
    <property type="project" value="InterPro"/>
</dbReference>
<dbReference type="Gene3D" id="2.115.10.20">
    <property type="entry name" value="Glycosyl hydrolase domain, family 43"/>
    <property type="match status" value="1"/>
</dbReference>
<keyword evidence="9" id="KW-1185">Reference proteome</keyword>
<evidence type="ECO:0000313" key="8">
    <source>
        <dbReference type="EMBL" id="WNR43461.1"/>
    </source>
</evidence>
<accession>A0AA96RJR9</accession>
<feature type="domain" description="Beta-xylosidase C-terminal Concanavalin A-like" evidence="7">
    <location>
        <begin position="314"/>
        <end position="530"/>
    </location>
</feature>
<dbReference type="InterPro" id="IPR023296">
    <property type="entry name" value="Glyco_hydro_beta-prop_sf"/>
</dbReference>
<feature type="active site" description="Proton donor" evidence="4">
    <location>
        <position position="173"/>
    </location>
</feature>
<dbReference type="SUPFAM" id="SSF49899">
    <property type="entry name" value="Concanavalin A-like lectins/glucanases"/>
    <property type="match status" value="1"/>
</dbReference>
<dbReference type="Gene3D" id="2.60.120.200">
    <property type="match status" value="1"/>
</dbReference>
<keyword evidence="3 6" id="KW-0326">Glycosidase</keyword>
<evidence type="ECO:0000256" key="1">
    <source>
        <dbReference type="ARBA" id="ARBA00009865"/>
    </source>
</evidence>
<evidence type="ECO:0000256" key="5">
    <source>
        <dbReference type="PIRSR" id="PIRSR606710-2"/>
    </source>
</evidence>
<dbReference type="CDD" id="cd08989">
    <property type="entry name" value="GH43_XYL-like"/>
    <property type="match status" value="1"/>
</dbReference>
<evidence type="ECO:0000256" key="2">
    <source>
        <dbReference type="ARBA" id="ARBA00022801"/>
    </source>
</evidence>
<sequence>MDKMVFTNPVLPGDYPDPSVVRVGEDYYMVCSTFQYFPAVNVLHSRDLVHWKTIGHVIERQEQLDLTDMPDSFGVYAPDISYYEGKFWVVVPYYHGQPRCTNIVYWSERPEGPYSDGVALNHHFIDPSIFNDDDGKRYLACGGGWVQELAADGTHLLGEAKQVWPGTGGAAPEAPHLLKKDGWYYLILAEGGTFFDHMVTVARSRSVWGPYEECPYNPILKQQDPEKRIQKTGHGKLIQDPQGRWWFPHLGGRPLKPNGSTPLGRETFLQPVEWTEDGWPIIGDHGTPVEIIHLHPEEVSAVADDIHSFVDRLDRNKLNPTWEWVRLPVSDGYQLGIDGLVLQCKPYLLNTPQPTLMLTRRWQHEAFQAETELRFFTRSRGEEAGILLYRDTDAILILSVRNGLGQTTGLPFDVKRLHENQELEGLYLQVDRYEHGKRRMLLQQKLPIGEGDSVRLRLSVDVRADVCTFAYAAGAVSSDYTPLDLTVEASYLFPEKAHRFLCFTAPRVGIYARGVLGLEQGYAAFREFVYTKAD</sequence>
<dbReference type="PANTHER" id="PTHR42812">
    <property type="entry name" value="BETA-XYLOSIDASE"/>
    <property type="match status" value="1"/>
</dbReference>
<dbReference type="InterPro" id="IPR041542">
    <property type="entry name" value="GH43_C2"/>
</dbReference>
<dbReference type="AlphaFoldDB" id="A0AA96RJR9"/>
<evidence type="ECO:0000256" key="3">
    <source>
        <dbReference type="ARBA" id="ARBA00023295"/>
    </source>
</evidence>
<keyword evidence="2 6" id="KW-0378">Hydrolase</keyword>
<dbReference type="KEGG" id="proo:MJB10_20470"/>
<dbReference type="InterPro" id="IPR006710">
    <property type="entry name" value="Glyco_hydro_43"/>
</dbReference>
<evidence type="ECO:0000256" key="6">
    <source>
        <dbReference type="RuleBase" id="RU361187"/>
    </source>
</evidence>
<proteinExistence type="inferred from homology"/>
<protein>
    <submittedName>
        <fullName evidence="8">Family 43 glycosylhydrolase</fullName>
    </submittedName>
</protein>
<evidence type="ECO:0000256" key="4">
    <source>
        <dbReference type="PIRSR" id="PIRSR606710-1"/>
    </source>
</evidence>
<reference evidence="8" key="1">
    <citation type="submission" date="2022-02" db="EMBL/GenBank/DDBJ databases">
        <title>Paenibacillus sp. MBLB1832 Whole Genome Shotgun Sequencing.</title>
        <authorList>
            <person name="Hwang C.Y."/>
            <person name="Cho E.-S."/>
            <person name="Seo M.-J."/>
        </authorList>
    </citation>
    <scope>NUCLEOTIDE SEQUENCE</scope>
    <source>
        <strain evidence="8">MBLB1832</strain>
    </source>
</reference>
<name>A0AA96RJR9_9BACL</name>
<evidence type="ECO:0000259" key="7">
    <source>
        <dbReference type="Pfam" id="PF17851"/>
    </source>
</evidence>
<dbReference type="Pfam" id="PF17851">
    <property type="entry name" value="GH43_C2"/>
    <property type="match status" value="1"/>
</dbReference>
<feature type="site" description="Important for catalytic activity, responsible for pKa modulation of the active site Glu and correct orientation of both the proton donor and substrate" evidence="5">
    <location>
        <position position="126"/>
    </location>
</feature>
<feature type="active site" description="Proton acceptor" evidence="4">
    <location>
        <position position="17"/>
    </location>
</feature>
<dbReference type="GO" id="GO:0004553">
    <property type="term" value="F:hydrolase activity, hydrolyzing O-glycosyl compounds"/>
    <property type="evidence" value="ECO:0007669"/>
    <property type="project" value="InterPro"/>
</dbReference>
<dbReference type="InterPro" id="IPR013320">
    <property type="entry name" value="ConA-like_dom_sf"/>
</dbReference>
<dbReference type="Proteomes" id="UP001304650">
    <property type="component" value="Chromosome"/>
</dbReference>
<comment type="similarity">
    <text evidence="1 6">Belongs to the glycosyl hydrolase 43 family.</text>
</comment>
<dbReference type="SUPFAM" id="SSF75005">
    <property type="entry name" value="Arabinanase/levansucrase/invertase"/>
    <property type="match status" value="1"/>
</dbReference>
<dbReference type="Pfam" id="PF04616">
    <property type="entry name" value="Glyco_hydro_43"/>
    <property type="match status" value="1"/>
</dbReference>
<dbReference type="InterPro" id="IPR051795">
    <property type="entry name" value="Glycosyl_Hydrlase_43"/>
</dbReference>
<dbReference type="PANTHER" id="PTHR42812:SF12">
    <property type="entry name" value="BETA-XYLOSIDASE-RELATED"/>
    <property type="match status" value="1"/>
</dbReference>
<dbReference type="RefSeq" id="WP_314797731.1">
    <property type="nucleotide sequence ID" value="NZ_CP130319.1"/>
</dbReference>
<evidence type="ECO:0000313" key="9">
    <source>
        <dbReference type="Proteomes" id="UP001304650"/>
    </source>
</evidence>